<sequence length="342" mass="38216">MTTATSGIGTVTVESAPNRNDHAVAEQILRIVFRRRRTADPTDPCATDPCPSCFAPHLDTVQRFIETNKPIHFVIPAFPAKSRNHRKTLGRLPDLGERLALESMQGFCEQISAVYAPGAVVTICSDGHVFSDVLGIPDEHIDDYSAELTRIMRSSGGGAIGLYGLRDAMPDLTWDERRRELLDRHADSIDEIREAVRSEVSARRMFNGIHRFVTEDHTVLLAELSATQRRNRAKQTAYEVVQRSQAWSRLVEQVFPAAVRLSIHPQAHHSRKIGFHLLRTADSWLTPWHGVVLDDGVRHMLVKRAHAEELGGRLVWRNSRPSHFVLGEPHPESASTTSGGQS</sequence>
<evidence type="ECO:0000313" key="1">
    <source>
        <dbReference type="EMBL" id="MFC4376050.1"/>
    </source>
</evidence>
<name>A0ABV8VJ17_9NOCA</name>
<dbReference type="Proteomes" id="UP001595844">
    <property type="component" value="Unassembled WGS sequence"/>
</dbReference>
<gene>
    <name evidence="1" type="ORF">ACFO5K_18265</name>
</gene>
<dbReference type="EMBL" id="JBHSDL010000016">
    <property type="protein sequence ID" value="MFC4376050.1"/>
    <property type="molecule type" value="Genomic_DNA"/>
</dbReference>
<keyword evidence="2" id="KW-1185">Reference proteome</keyword>
<dbReference type="InterPro" id="IPR007817">
    <property type="entry name" value="Isocyanide_synthase_DIT1"/>
</dbReference>
<proteinExistence type="predicted"/>
<comment type="caution">
    <text evidence="1">The sequence shown here is derived from an EMBL/GenBank/DDBJ whole genome shotgun (WGS) entry which is preliminary data.</text>
</comment>
<reference evidence="2" key="1">
    <citation type="journal article" date="2019" name="Int. J. Syst. Evol. Microbiol.">
        <title>The Global Catalogue of Microorganisms (GCM) 10K type strain sequencing project: providing services to taxonomists for standard genome sequencing and annotation.</title>
        <authorList>
            <consortium name="The Broad Institute Genomics Platform"/>
            <consortium name="The Broad Institute Genome Sequencing Center for Infectious Disease"/>
            <person name="Wu L."/>
            <person name="Ma J."/>
        </authorList>
    </citation>
    <scope>NUCLEOTIDE SEQUENCE [LARGE SCALE GENOMIC DNA]</scope>
    <source>
        <strain evidence="2">IBRC-M 10490</strain>
    </source>
</reference>
<evidence type="ECO:0000313" key="2">
    <source>
        <dbReference type="Proteomes" id="UP001595844"/>
    </source>
</evidence>
<dbReference type="Pfam" id="PF05141">
    <property type="entry name" value="DIT1_PvcA"/>
    <property type="match status" value="1"/>
</dbReference>
<dbReference type="RefSeq" id="WP_378564077.1">
    <property type="nucleotide sequence ID" value="NZ_JBHSDL010000016.1"/>
</dbReference>
<dbReference type="PANTHER" id="PTHR37285">
    <property type="entry name" value="SPORE WALL MATURATION PROTEIN DIT1"/>
    <property type="match status" value="1"/>
</dbReference>
<dbReference type="Gene3D" id="3.30.60.140">
    <property type="match status" value="1"/>
</dbReference>
<protein>
    <submittedName>
        <fullName evidence="1">L-tyrosine/L-tryptophan isonitrile synthase family protein</fullName>
    </submittedName>
</protein>
<organism evidence="1 2">
    <name type="scientific">Nocardia halotolerans</name>
    <dbReference type="NCBI Taxonomy" id="1755878"/>
    <lineage>
        <taxon>Bacteria</taxon>
        <taxon>Bacillati</taxon>
        <taxon>Actinomycetota</taxon>
        <taxon>Actinomycetes</taxon>
        <taxon>Mycobacteriales</taxon>
        <taxon>Nocardiaceae</taxon>
        <taxon>Nocardia</taxon>
    </lineage>
</organism>
<dbReference type="PANTHER" id="PTHR37285:SF5">
    <property type="entry name" value="SPORE WALL MATURATION PROTEIN DIT1"/>
    <property type="match status" value="1"/>
</dbReference>
<accession>A0ABV8VJ17</accession>